<organism evidence="3 4">
    <name type="scientific">Candidatus Woesebacteria bacterium RIFCSPHIGHO2_01_FULL_38_26b</name>
    <dbReference type="NCBI Taxonomy" id="1802491"/>
    <lineage>
        <taxon>Bacteria</taxon>
        <taxon>Candidatus Woeseibacteriota</taxon>
    </lineage>
</organism>
<comment type="similarity">
    <text evidence="1">Belongs to the NAD(P)-dependent epimerase/dehydratase family.</text>
</comment>
<dbReference type="Gene3D" id="3.40.50.720">
    <property type="entry name" value="NAD(P)-binding Rossmann-like Domain"/>
    <property type="match status" value="1"/>
</dbReference>
<dbReference type="SUPFAM" id="SSF51735">
    <property type="entry name" value="NAD(P)-binding Rossmann-fold domains"/>
    <property type="match status" value="1"/>
</dbReference>
<reference evidence="3 4" key="1">
    <citation type="journal article" date="2016" name="Nat. Commun.">
        <title>Thousands of microbial genomes shed light on interconnected biogeochemical processes in an aquifer system.</title>
        <authorList>
            <person name="Anantharaman K."/>
            <person name="Brown C.T."/>
            <person name="Hug L.A."/>
            <person name="Sharon I."/>
            <person name="Castelle C.J."/>
            <person name="Probst A.J."/>
            <person name="Thomas B.C."/>
            <person name="Singh A."/>
            <person name="Wilkins M.J."/>
            <person name="Karaoz U."/>
            <person name="Brodie E.L."/>
            <person name="Williams K.H."/>
            <person name="Hubbard S.S."/>
            <person name="Banfield J.F."/>
        </authorList>
    </citation>
    <scope>NUCLEOTIDE SEQUENCE [LARGE SCALE GENOMIC DNA]</scope>
</reference>
<name>A0A1F7Y2E0_9BACT</name>
<dbReference type="InterPro" id="IPR036291">
    <property type="entry name" value="NAD(P)-bd_dom_sf"/>
</dbReference>
<evidence type="ECO:0000259" key="2">
    <source>
        <dbReference type="Pfam" id="PF01370"/>
    </source>
</evidence>
<dbReference type="Pfam" id="PF01370">
    <property type="entry name" value="Epimerase"/>
    <property type="match status" value="1"/>
</dbReference>
<dbReference type="AlphaFoldDB" id="A0A1F7Y2E0"/>
<dbReference type="PANTHER" id="PTHR43000">
    <property type="entry name" value="DTDP-D-GLUCOSE 4,6-DEHYDRATASE-RELATED"/>
    <property type="match status" value="1"/>
</dbReference>
<sequence>MMLDGKRILITGVSGFVGAVLLRRILFKHPKAKPFVILRQNANTWRIKDVLDRVRVLEVDLTQGEKLKKEVQKVKPDIIFHLAAYGAYPSQNSLDDAIKTNVIGTKNFLLALETVNYQLFVNTGSSSEYGYKKKSMKESDFLEPASYYAATKASATHICNTYGLLNNRPILTLRLFSVYGPFEELGRFVPTVVLSALSGGHINVVKGPKRDFVYVEDVVDAYLASMKLKKFDQRVFNICSGNQTSIEQTARNIVRLAKSKSSIKIGTYKPRPWDTNYWVGDNKLAKNILKWKQRYSLEDGLLETIKWFKSNKNLYAEK</sequence>
<feature type="domain" description="NAD-dependent epimerase/dehydratase" evidence="2">
    <location>
        <begin position="8"/>
        <end position="239"/>
    </location>
</feature>
<evidence type="ECO:0000313" key="4">
    <source>
        <dbReference type="Proteomes" id="UP000176741"/>
    </source>
</evidence>
<dbReference type="InterPro" id="IPR001509">
    <property type="entry name" value="Epimerase_deHydtase"/>
</dbReference>
<accession>A0A1F7Y2E0</accession>
<gene>
    <name evidence="3" type="ORF">A2771_00915</name>
</gene>
<evidence type="ECO:0000256" key="1">
    <source>
        <dbReference type="ARBA" id="ARBA00007637"/>
    </source>
</evidence>
<comment type="caution">
    <text evidence="3">The sequence shown here is derived from an EMBL/GenBank/DDBJ whole genome shotgun (WGS) entry which is preliminary data.</text>
</comment>
<evidence type="ECO:0000313" key="3">
    <source>
        <dbReference type="EMBL" id="OGM21483.1"/>
    </source>
</evidence>
<proteinExistence type="inferred from homology"/>
<dbReference type="Proteomes" id="UP000176741">
    <property type="component" value="Unassembled WGS sequence"/>
</dbReference>
<protein>
    <recommendedName>
        <fullName evidence="2">NAD-dependent epimerase/dehydratase domain-containing protein</fullName>
    </recommendedName>
</protein>
<dbReference type="EMBL" id="MGGD01000008">
    <property type="protein sequence ID" value="OGM21483.1"/>
    <property type="molecule type" value="Genomic_DNA"/>
</dbReference>